<dbReference type="Pfam" id="PF13310">
    <property type="entry name" value="Virulence_RhuM"/>
    <property type="match status" value="1"/>
</dbReference>
<dbReference type="PANTHER" id="PTHR35810">
    <property type="entry name" value="CYTOPLASMIC PROTEIN-RELATED"/>
    <property type="match status" value="1"/>
</dbReference>
<dbReference type="AlphaFoldDB" id="B7BG68"/>
<comment type="caution">
    <text evidence="1">The sequence shown here is derived from an EMBL/GenBank/DDBJ whole genome shotgun (WGS) entry which is preliminary data.</text>
</comment>
<sequence length="68" mass="8044">MILGEKFDDAIQKLNELEESLTVRDFQTVRPEGKRQVIRNLTYYNLDAIISIGFRVNSERGILFRRWA</sequence>
<dbReference type="Proteomes" id="UP000005510">
    <property type="component" value="Unassembled WGS sequence"/>
</dbReference>
<reference evidence="1 2" key="1">
    <citation type="submission" date="2008-10" db="EMBL/GenBank/DDBJ databases">
        <title>Draft genome sequence of Parabacteroides johnsonii (DSM 18315).</title>
        <authorList>
            <person name="Sudarsanam P."/>
            <person name="Ley R."/>
            <person name="Guruge J."/>
            <person name="Turnbaugh P.J."/>
            <person name="Mahowald M."/>
            <person name="Liep D."/>
            <person name="Gordon J."/>
        </authorList>
    </citation>
    <scope>NUCLEOTIDE SEQUENCE [LARGE SCALE GENOMIC DNA]</scope>
    <source>
        <strain evidence="1 2">DSM 18315</strain>
    </source>
</reference>
<accession>B7BG68</accession>
<reference evidence="1 2" key="2">
    <citation type="submission" date="2008-10" db="EMBL/GenBank/DDBJ databases">
        <authorList>
            <person name="Fulton L."/>
            <person name="Clifton S."/>
            <person name="Fulton B."/>
            <person name="Xu J."/>
            <person name="Minx P."/>
            <person name="Pepin K.H."/>
            <person name="Johnson M."/>
            <person name="Bhonagiri V."/>
            <person name="Nash W.E."/>
            <person name="Mardis E.R."/>
            <person name="Wilson R.K."/>
        </authorList>
    </citation>
    <scope>NUCLEOTIDE SEQUENCE [LARGE SCALE GENOMIC DNA]</scope>
    <source>
        <strain evidence="1 2">DSM 18315</strain>
    </source>
</reference>
<evidence type="ECO:0000313" key="2">
    <source>
        <dbReference type="Proteomes" id="UP000005510"/>
    </source>
</evidence>
<protein>
    <recommendedName>
        <fullName evidence="3">Virulence protein RhuM family protein</fullName>
    </recommendedName>
</protein>
<evidence type="ECO:0000313" key="1">
    <source>
        <dbReference type="EMBL" id="EEC94564.1"/>
    </source>
</evidence>
<gene>
    <name evidence="1" type="ORF">PRABACTJOHN_04060</name>
</gene>
<evidence type="ECO:0008006" key="3">
    <source>
        <dbReference type="Google" id="ProtNLM"/>
    </source>
</evidence>
<dbReference type="EMBL" id="ABYH01000403">
    <property type="protein sequence ID" value="EEC94564.1"/>
    <property type="molecule type" value="Genomic_DNA"/>
</dbReference>
<proteinExistence type="predicted"/>
<dbReference type="STRING" id="537006.PRABACTJOHN_04060"/>
<organism evidence="1 2">
    <name type="scientific">Parabacteroides johnsonii DSM 18315</name>
    <dbReference type="NCBI Taxonomy" id="537006"/>
    <lineage>
        <taxon>Bacteria</taxon>
        <taxon>Pseudomonadati</taxon>
        <taxon>Bacteroidota</taxon>
        <taxon>Bacteroidia</taxon>
        <taxon>Bacteroidales</taxon>
        <taxon>Tannerellaceae</taxon>
        <taxon>Parabacteroides</taxon>
    </lineage>
</organism>
<dbReference type="InterPro" id="IPR011204">
    <property type="entry name" value="Virulence_RhuM-like"/>
</dbReference>
<name>B7BG68_9BACT</name>
<dbReference type="PANTHER" id="PTHR35810:SF1">
    <property type="entry name" value="CYTOPLASMIC PROTEIN"/>
    <property type="match status" value="1"/>
</dbReference>
<dbReference type="HOGENOM" id="CLU_2790185_0_0_10"/>